<dbReference type="Gene3D" id="1.10.3480.10">
    <property type="entry name" value="TorD-like"/>
    <property type="match status" value="1"/>
</dbReference>
<organism evidence="2 3">
    <name type="scientific">Shewanella atlantica</name>
    <dbReference type="NCBI Taxonomy" id="271099"/>
    <lineage>
        <taxon>Bacteria</taxon>
        <taxon>Pseudomonadati</taxon>
        <taxon>Pseudomonadota</taxon>
        <taxon>Gammaproteobacteria</taxon>
        <taxon>Alteromonadales</taxon>
        <taxon>Shewanellaceae</taxon>
        <taxon>Shewanella</taxon>
    </lineage>
</organism>
<comment type="caution">
    <text evidence="2">The sequence shown here is derived from an EMBL/GenBank/DDBJ whole genome shotgun (WGS) entry which is preliminary data.</text>
</comment>
<evidence type="ECO:0000313" key="2">
    <source>
        <dbReference type="EMBL" id="RTR29296.1"/>
    </source>
</evidence>
<dbReference type="AlphaFoldDB" id="A0A3S0L8C3"/>
<dbReference type="InterPro" id="IPR050289">
    <property type="entry name" value="TorD/DmsD_chaperones"/>
</dbReference>
<proteinExistence type="predicted"/>
<keyword evidence="3" id="KW-1185">Reference proteome</keyword>
<dbReference type="PANTHER" id="PTHR34227:SF13">
    <property type="entry name" value="TAT PROOFREADING CHAPERONE DMSD-RELATED"/>
    <property type="match status" value="1"/>
</dbReference>
<sequence length="206" mass="23475">MNNALAEITPILAANMYHDPSDKMLEMYQEYDFNQCYPLLTESKTRSEGVALISNYMKQYSCEQLPELRLDFNQLFIGPGKMKVPLWGSYYLSEDNLLCGPSTQKLQARIDALGIAINTIDGDNQPIDHLSLVLQLVEYTIKQNKTFELQAVVAEHLAPWAYRVAELTIEHAKTNFYLGWGLLLKDYLDVLVEANGIIVKEHTLWG</sequence>
<reference evidence="2 3" key="1">
    <citation type="submission" date="2018-12" db="EMBL/GenBank/DDBJ databases">
        <authorList>
            <person name="Yu L."/>
        </authorList>
    </citation>
    <scope>NUCLEOTIDE SEQUENCE [LARGE SCALE GENOMIC DNA]</scope>
    <source>
        <strain evidence="2 3">HAW-EB5</strain>
    </source>
</reference>
<dbReference type="Pfam" id="PF02613">
    <property type="entry name" value="Nitrate_red_del"/>
    <property type="match status" value="1"/>
</dbReference>
<protein>
    <submittedName>
        <fullName evidence="2">Molecular chaperone TorD</fullName>
    </submittedName>
</protein>
<dbReference type="EMBL" id="RXNV01000010">
    <property type="protein sequence ID" value="RTR29296.1"/>
    <property type="molecule type" value="Genomic_DNA"/>
</dbReference>
<dbReference type="InterPro" id="IPR036411">
    <property type="entry name" value="TorD-like_sf"/>
</dbReference>
<dbReference type="InterPro" id="IPR020945">
    <property type="entry name" value="DMSO/NO3_reduct_chaperone"/>
</dbReference>
<dbReference type="SUPFAM" id="SSF89155">
    <property type="entry name" value="TorD-like"/>
    <property type="match status" value="1"/>
</dbReference>
<evidence type="ECO:0000313" key="3">
    <source>
        <dbReference type="Proteomes" id="UP000282060"/>
    </source>
</evidence>
<gene>
    <name evidence="2" type="ORF">EKG39_17435</name>
</gene>
<accession>A0A3S0L8C3</accession>
<dbReference type="PANTHER" id="PTHR34227">
    <property type="entry name" value="CHAPERONE PROTEIN YCDY"/>
    <property type="match status" value="1"/>
</dbReference>
<dbReference type="RefSeq" id="WP_126507268.1">
    <property type="nucleotide sequence ID" value="NZ_RXNV01000010.1"/>
</dbReference>
<name>A0A3S0L8C3_9GAMM</name>
<dbReference type="OrthoDB" id="3174863at2"/>
<dbReference type="Proteomes" id="UP000282060">
    <property type="component" value="Unassembled WGS sequence"/>
</dbReference>
<keyword evidence="1" id="KW-0143">Chaperone</keyword>
<evidence type="ECO:0000256" key="1">
    <source>
        <dbReference type="ARBA" id="ARBA00023186"/>
    </source>
</evidence>